<keyword evidence="5 10" id="KW-0472">Membrane</keyword>
<keyword evidence="6" id="KW-0675">Receptor</keyword>
<keyword evidence="4" id="KW-0297">G-protein coupled receptor</keyword>
<protein>
    <submittedName>
        <fullName evidence="12">Uncharacterized protein LOC114341413</fullName>
    </submittedName>
</protein>
<feature type="domain" description="G-protein coupled receptors family 1 profile" evidence="11">
    <location>
        <begin position="116"/>
        <end position="270"/>
    </location>
</feature>
<keyword evidence="2 10" id="KW-0812">Transmembrane</keyword>
<dbReference type="InterPro" id="IPR017452">
    <property type="entry name" value="GPCR_Rhodpsn_7TM"/>
</dbReference>
<evidence type="ECO:0000256" key="8">
    <source>
        <dbReference type="SAM" id="Coils"/>
    </source>
</evidence>
<reference evidence="12" key="1">
    <citation type="submission" date="2025-08" db="UniProtKB">
        <authorList>
            <consortium name="RefSeq"/>
        </authorList>
    </citation>
    <scope>IDENTIFICATION</scope>
    <source>
        <tissue evidence="12">Whole insect</tissue>
    </source>
</reference>
<dbReference type="Gene3D" id="1.20.1070.10">
    <property type="entry name" value="Rhodopsin 7-helix transmembrane proteins"/>
    <property type="match status" value="1"/>
</dbReference>
<feature type="transmembrane region" description="Helical" evidence="10">
    <location>
        <begin position="211"/>
        <end position="230"/>
    </location>
</feature>
<accession>A0A6P7GEK3</accession>
<keyword evidence="3 10" id="KW-1133">Transmembrane helix</keyword>
<evidence type="ECO:0000256" key="2">
    <source>
        <dbReference type="ARBA" id="ARBA00022692"/>
    </source>
</evidence>
<dbReference type="PANTHER" id="PTHR24235">
    <property type="entry name" value="NEUROPEPTIDE Y RECEPTOR"/>
    <property type="match status" value="1"/>
</dbReference>
<evidence type="ECO:0000256" key="5">
    <source>
        <dbReference type="ARBA" id="ARBA00023136"/>
    </source>
</evidence>
<keyword evidence="7" id="KW-0807">Transducer</keyword>
<evidence type="ECO:0000256" key="7">
    <source>
        <dbReference type="ARBA" id="ARBA00023224"/>
    </source>
</evidence>
<evidence type="ECO:0000256" key="10">
    <source>
        <dbReference type="SAM" id="Phobius"/>
    </source>
</evidence>
<dbReference type="GO" id="GO:0016020">
    <property type="term" value="C:membrane"/>
    <property type="evidence" value="ECO:0007669"/>
    <property type="project" value="UniProtKB-SubCell"/>
</dbReference>
<evidence type="ECO:0000256" key="9">
    <source>
        <dbReference type="SAM" id="MobiDB-lite"/>
    </source>
</evidence>
<dbReference type="RefSeq" id="XP_028148014.1">
    <property type="nucleotide sequence ID" value="XM_028292213.1"/>
</dbReference>
<keyword evidence="8" id="KW-0175">Coiled coil</keyword>
<feature type="transmembrane region" description="Helical" evidence="10">
    <location>
        <begin position="250"/>
        <end position="273"/>
    </location>
</feature>
<dbReference type="PANTHER" id="PTHR24235:SF12">
    <property type="entry name" value="G-PROTEIN COUPLED RECEPTORS FAMILY 1 PROFILE DOMAIN-CONTAINING PROTEIN"/>
    <property type="match status" value="1"/>
</dbReference>
<evidence type="ECO:0000313" key="12">
    <source>
        <dbReference type="RefSeq" id="XP_028148014.1"/>
    </source>
</evidence>
<dbReference type="CDD" id="cd00637">
    <property type="entry name" value="7tm_classA_rhodopsin-like"/>
    <property type="match status" value="1"/>
</dbReference>
<proteinExistence type="predicted"/>
<evidence type="ECO:0000256" key="3">
    <source>
        <dbReference type="ARBA" id="ARBA00022989"/>
    </source>
</evidence>
<dbReference type="PROSITE" id="PS50262">
    <property type="entry name" value="G_PROTEIN_RECEP_F1_2"/>
    <property type="match status" value="1"/>
</dbReference>
<evidence type="ECO:0000256" key="6">
    <source>
        <dbReference type="ARBA" id="ARBA00023170"/>
    </source>
</evidence>
<comment type="subcellular location">
    <subcellularLocation>
        <location evidence="1">Membrane</location>
        <topology evidence="1">Multi-pass membrane protein</topology>
    </subcellularLocation>
</comment>
<gene>
    <name evidence="12" type="primary">LOC114341413</name>
</gene>
<evidence type="ECO:0000259" key="11">
    <source>
        <dbReference type="PROSITE" id="PS50262"/>
    </source>
</evidence>
<organism evidence="12">
    <name type="scientific">Diabrotica virgifera virgifera</name>
    <name type="common">western corn rootworm</name>
    <dbReference type="NCBI Taxonomy" id="50390"/>
    <lineage>
        <taxon>Eukaryota</taxon>
        <taxon>Metazoa</taxon>
        <taxon>Ecdysozoa</taxon>
        <taxon>Arthropoda</taxon>
        <taxon>Hexapoda</taxon>
        <taxon>Insecta</taxon>
        <taxon>Pterygota</taxon>
        <taxon>Neoptera</taxon>
        <taxon>Endopterygota</taxon>
        <taxon>Coleoptera</taxon>
        <taxon>Polyphaga</taxon>
        <taxon>Cucujiformia</taxon>
        <taxon>Chrysomeloidea</taxon>
        <taxon>Chrysomelidae</taxon>
        <taxon>Galerucinae</taxon>
        <taxon>Diabroticina</taxon>
        <taxon>Diabroticites</taxon>
        <taxon>Diabrotica</taxon>
    </lineage>
</organism>
<dbReference type="SUPFAM" id="SSF81321">
    <property type="entry name" value="Family A G protein-coupled receptor-like"/>
    <property type="match status" value="1"/>
</dbReference>
<dbReference type="GO" id="GO:0004930">
    <property type="term" value="F:G protein-coupled receptor activity"/>
    <property type="evidence" value="ECO:0007669"/>
    <property type="project" value="UniProtKB-KW"/>
</dbReference>
<name>A0A6P7GEK3_DIAVI</name>
<evidence type="ECO:0000256" key="4">
    <source>
        <dbReference type="ARBA" id="ARBA00023040"/>
    </source>
</evidence>
<sequence length="277" mass="31989">MNNIQPHTPRGSKRERTGDNTSPGEQHVFQKSKIIARSPQGERTPNQTEIINMEGIKEMLLEFNKTLKEDMAETKQDIKNDSKEILEDIKDTKKEIQKSKEEMGSMVEEITQVKEYAAPLTAILCFFIRVSRELSRQNPTAAIKFEARAKETKARIQDGLPTASTEVQSIRTDYDRSSQYSRGSFRDFDTARTLYEFREPDLNVIKERRTLRFLVAIIVLYGICLFPLMVLKVARLSIKETYANIAVFDVLYLIVVWIAFLPTCTTPLLFILWKLTR</sequence>
<evidence type="ECO:0000256" key="1">
    <source>
        <dbReference type="ARBA" id="ARBA00004141"/>
    </source>
</evidence>
<dbReference type="AlphaFoldDB" id="A0A6P7GEK3"/>
<feature type="region of interest" description="Disordered" evidence="9">
    <location>
        <begin position="1"/>
        <end position="44"/>
    </location>
</feature>
<dbReference type="InParanoid" id="A0A6P7GEK3"/>
<feature type="coiled-coil region" evidence="8">
    <location>
        <begin position="64"/>
        <end position="109"/>
    </location>
</feature>